<sequence length="45" mass="5143">MYNCLPILIGLHLDTVCCIKVFKNVFVKAVKHYSDRAEVTKFTAL</sequence>
<organism evidence="1">
    <name type="scientific">Anguilla anguilla</name>
    <name type="common">European freshwater eel</name>
    <name type="synonym">Muraena anguilla</name>
    <dbReference type="NCBI Taxonomy" id="7936"/>
    <lineage>
        <taxon>Eukaryota</taxon>
        <taxon>Metazoa</taxon>
        <taxon>Chordata</taxon>
        <taxon>Craniata</taxon>
        <taxon>Vertebrata</taxon>
        <taxon>Euteleostomi</taxon>
        <taxon>Actinopterygii</taxon>
        <taxon>Neopterygii</taxon>
        <taxon>Teleostei</taxon>
        <taxon>Anguilliformes</taxon>
        <taxon>Anguillidae</taxon>
        <taxon>Anguilla</taxon>
    </lineage>
</organism>
<name>A0A0E9QKL3_ANGAN</name>
<accession>A0A0E9QKL3</accession>
<dbReference type="EMBL" id="GBXM01091939">
    <property type="protein sequence ID" value="JAH16638.1"/>
    <property type="molecule type" value="Transcribed_RNA"/>
</dbReference>
<protein>
    <submittedName>
        <fullName evidence="1">Uncharacterized protein</fullName>
    </submittedName>
</protein>
<evidence type="ECO:0000313" key="1">
    <source>
        <dbReference type="EMBL" id="JAH16638.1"/>
    </source>
</evidence>
<reference evidence="1" key="1">
    <citation type="submission" date="2014-11" db="EMBL/GenBank/DDBJ databases">
        <authorList>
            <person name="Amaro Gonzalez C."/>
        </authorList>
    </citation>
    <scope>NUCLEOTIDE SEQUENCE</scope>
</reference>
<proteinExistence type="predicted"/>
<dbReference type="AlphaFoldDB" id="A0A0E9QKL3"/>
<reference evidence="1" key="2">
    <citation type="journal article" date="2015" name="Fish Shellfish Immunol.">
        <title>Early steps in the European eel (Anguilla anguilla)-Vibrio vulnificus interaction in the gills: Role of the RtxA13 toxin.</title>
        <authorList>
            <person name="Callol A."/>
            <person name="Pajuelo D."/>
            <person name="Ebbesson L."/>
            <person name="Teles M."/>
            <person name="MacKenzie S."/>
            <person name="Amaro C."/>
        </authorList>
    </citation>
    <scope>NUCLEOTIDE SEQUENCE</scope>
</reference>